<evidence type="ECO:0000313" key="2">
    <source>
        <dbReference type="EMBL" id="MDP9864887.1"/>
    </source>
</evidence>
<dbReference type="Proteomes" id="UP001230426">
    <property type="component" value="Unassembled WGS sequence"/>
</dbReference>
<dbReference type="InterPro" id="IPR025668">
    <property type="entry name" value="Tnp_DDE_dom"/>
</dbReference>
<evidence type="ECO:0000313" key="3">
    <source>
        <dbReference type="Proteomes" id="UP001230426"/>
    </source>
</evidence>
<protein>
    <submittedName>
        <fullName evidence="2">Transposase</fullName>
    </submittedName>
</protein>
<organism evidence="2 3">
    <name type="scientific">Streptosporangium brasiliense</name>
    <dbReference type="NCBI Taxonomy" id="47480"/>
    <lineage>
        <taxon>Bacteria</taxon>
        <taxon>Bacillati</taxon>
        <taxon>Actinomycetota</taxon>
        <taxon>Actinomycetes</taxon>
        <taxon>Streptosporangiales</taxon>
        <taxon>Streptosporangiaceae</taxon>
        <taxon>Streptosporangium</taxon>
    </lineage>
</organism>
<dbReference type="Pfam" id="PF13586">
    <property type="entry name" value="DDE_Tnp_1_2"/>
    <property type="match status" value="1"/>
</dbReference>
<dbReference type="PANTHER" id="PTHR30007">
    <property type="entry name" value="PHP DOMAIN PROTEIN"/>
    <property type="match status" value="1"/>
</dbReference>
<proteinExistence type="predicted"/>
<feature type="domain" description="Transposase DDE" evidence="1">
    <location>
        <begin position="30"/>
        <end position="123"/>
    </location>
</feature>
<comment type="caution">
    <text evidence="2">The sequence shown here is derived from an EMBL/GenBank/DDBJ whole genome shotgun (WGS) entry which is preliminary data.</text>
</comment>
<dbReference type="PANTHER" id="PTHR30007:SF0">
    <property type="entry name" value="TRANSPOSASE"/>
    <property type="match status" value="1"/>
</dbReference>
<evidence type="ECO:0000259" key="1">
    <source>
        <dbReference type="Pfam" id="PF13586"/>
    </source>
</evidence>
<keyword evidence="3" id="KW-1185">Reference proteome</keyword>
<name>A0ABT9R6L4_9ACTN</name>
<gene>
    <name evidence="2" type="ORF">J2S55_004153</name>
</gene>
<sequence>MSAANLSDRDGAAVLLTGLGDSFPRLAYGWVDQGYRGPFLQWVKQVTGITLQVVVRRDGGMRSTWAPVGAPPRIVPRFAVVPRRWVVERTFAWRGRYRRLAKDYEYLPATSESTIYLAMAFTLLHRLARAPI</sequence>
<reference evidence="2 3" key="1">
    <citation type="submission" date="2023-07" db="EMBL/GenBank/DDBJ databases">
        <title>Sequencing the genomes of 1000 actinobacteria strains.</title>
        <authorList>
            <person name="Klenk H.-P."/>
        </authorList>
    </citation>
    <scope>NUCLEOTIDE SEQUENCE [LARGE SCALE GENOMIC DNA]</scope>
    <source>
        <strain evidence="2 3">DSM 44109</strain>
    </source>
</reference>
<dbReference type="EMBL" id="JAUSRB010000002">
    <property type="protein sequence ID" value="MDP9864887.1"/>
    <property type="molecule type" value="Genomic_DNA"/>
</dbReference>
<accession>A0ABT9R6L4</accession>